<dbReference type="AlphaFoldDB" id="A0A3S4E1Z8"/>
<comment type="caution">
    <text evidence="2">The sequence shown here is derived from an EMBL/GenBank/DDBJ whole genome shotgun (WGS) entry which is preliminary data.</text>
</comment>
<feature type="transmembrane region" description="Helical" evidence="1">
    <location>
        <begin position="40"/>
        <end position="61"/>
    </location>
</feature>
<accession>A0A3S4E1Z8</accession>
<protein>
    <submittedName>
        <fullName evidence="2">Uncharacterized protein</fullName>
    </submittedName>
</protein>
<evidence type="ECO:0000313" key="2">
    <source>
        <dbReference type="EMBL" id="RWZ64479.1"/>
    </source>
</evidence>
<feature type="transmembrane region" description="Helical" evidence="1">
    <location>
        <begin position="73"/>
        <end position="96"/>
    </location>
</feature>
<dbReference type="RefSeq" id="WP_128498259.1">
    <property type="nucleotide sequence ID" value="NZ_RZNC01000002.1"/>
</dbReference>
<evidence type="ECO:0000256" key="1">
    <source>
        <dbReference type="SAM" id="Phobius"/>
    </source>
</evidence>
<evidence type="ECO:0000313" key="3">
    <source>
        <dbReference type="Proteomes" id="UP000288603"/>
    </source>
</evidence>
<keyword evidence="3" id="KW-1185">Reference proteome</keyword>
<dbReference type="Proteomes" id="UP000288603">
    <property type="component" value="Unassembled WGS sequence"/>
</dbReference>
<dbReference type="OrthoDB" id="5124719at2"/>
<reference evidence="2 3" key="1">
    <citation type="submission" date="2018-12" db="EMBL/GenBank/DDBJ databases">
        <authorList>
            <person name="Li F."/>
        </authorList>
    </citation>
    <scope>NUCLEOTIDE SEQUENCE [LARGE SCALE GENOMIC DNA]</scope>
    <source>
        <strain evidence="2 3">8H24J-4-2</strain>
    </source>
</reference>
<dbReference type="EMBL" id="RZNC01000002">
    <property type="protein sequence ID" value="RWZ64479.1"/>
    <property type="molecule type" value="Genomic_DNA"/>
</dbReference>
<keyword evidence="1" id="KW-0812">Transmembrane</keyword>
<keyword evidence="1" id="KW-1133">Transmembrane helix</keyword>
<sequence length="97" mass="10005">MSERSMDVQDRSWIGVVAVWVTALVASIAIGVLAEPDTQFAWLGVALAGSVLLTFGIQLAGGITAGYLTRVSISVSGTVVVLVLSSIVIAIASLFAR</sequence>
<gene>
    <name evidence="2" type="ORF">ELQ92_06875</name>
</gene>
<proteinExistence type="predicted"/>
<keyword evidence="1" id="KW-0472">Membrane</keyword>
<feature type="transmembrane region" description="Helical" evidence="1">
    <location>
        <begin position="12"/>
        <end position="34"/>
    </location>
</feature>
<organism evidence="2 3">
    <name type="scientific">Labedella populi</name>
    <dbReference type="NCBI Taxonomy" id="2498850"/>
    <lineage>
        <taxon>Bacteria</taxon>
        <taxon>Bacillati</taxon>
        <taxon>Actinomycetota</taxon>
        <taxon>Actinomycetes</taxon>
        <taxon>Micrococcales</taxon>
        <taxon>Microbacteriaceae</taxon>
        <taxon>Labedella</taxon>
    </lineage>
</organism>
<name>A0A3S4E1Z8_9MICO</name>